<sequence>MQPLLAGIMTLAACFVPRKAPTKFVLITRSKSDLLLSTMLGLKSSIIPVLLSMISSFPYLETAVFTAFSTSFSILTSQWT</sequence>
<gene>
    <name evidence="1" type="ORF">KK1_022328</name>
</gene>
<dbReference type="OMA" id="CLAPKKA"/>
<proteinExistence type="predicted"/>
<dbReference type="AlphaFoldDB" id="A0A151TNR1"/>
<reference evidence="1 2" key="1">
    <citation type="journal article" date="2012" name="Nat. Biotechnol.">
        <title>Draft genome sequence of pigeonpea (Cajanus cajan), an orphan legume crop of resource-poor farmers.</title>
        <authorList>
            <person name="Varshney R.K."/>
            <person name="Chen W."/>
            <person name="Li Y."/>
            <person name="Bharti A.K."/>
            <person name="Saxena R.K."/>
            <person name="Schlueter J.A."/>
            <person name="Donoghue M.T."/>
            <person name="Azam S."/>
            <person name="Fan G."/>
            <person name="Whaley A.M."/>
            <person name="Farmer A.D."/>
            <person name="Sheridan J."/>
            <person name="Iwata A."/>
            <person name="Tuteja R."/>
            <person name="Penmetsa R.V."/>
            <person name="Wu W."/>
            <person name="Upadhyaya H.D."/>
            <person name="Yang S.P."/>
            <person name="Shah T."/>
            <person name="Saxena K.B."/>
            <person name="Michael T."/>
            <person name="McCombie W.R."/>
            <person name="Yang B."/>
            <person name="Zhang G."/>
            <person name="Yang H."/>
            <person name="Wang J."/>
            <person name="Spillane C."/>
            <person name="Cook D.R."/>
            <person name="May G.D."/>
            <person name="Xu X."/>
            <person name="Jackson S.A."/>
        </authorList>
    </citation>
    <scope>NUCLEOTIDE SEQUENCE [LARGE SCALE GENOMIC DNA]</scope>
    <source>
        <strain evidence="2">cv. Asha</strain>
    </source>
</reference>
<dbReference type="Gramene" id="C.cajan_21687.t">
    <property type="protein sequence ID" value="C.cajan_21687.t.cds1"/>
    <property type="gene ID" value="C.cajan_21687"/>
</dbReference>
<dbReference type="Proteomes" id="UP000075243">
    <property type="component" value="Chromosome 4"/>
</dbReference>
<keyword evidence="2" id="KW-1185">Reference proteome</keyword>
<protein>
    <submittedName>
        <fullName evidence="1">Uncharacterized protein</fullName>
    </submittedName>
</protein>
<organism evidence="1 2">
    <name type="scientific">Cajanus cajan</name>
    <name type="common">Pigeon pea</name>
    <name type="synonym">Cajanus indicus</name>
    <dbReference type="NCBI Taxonomy" id="3821"/>
    <lineage>
        <taxon>Eukaryota</taxon>
        <taxon>Viridiplantae</taxon>
        <taxon>Streptophyta</taxon>
        <taxon>Embryophyta</taxon>
        <taxon>Tracheophyta</taxon>
        <taxon>Spermatophyta</taxon>
        <taxon>Magnoliopsida</taxon>
        <taxon>eudicotyledons</taxon>
        <taxon>Gunneridae</taxon>
        <taxon>Pentapetalae</taxon>
        <taxon>rosids</taxon>
        <taxon>fabids</taxon>
        <taxon>Fabales</taxon>
        <taxon>Fabaceae</taxon>
        <taxon>Papilionoideae</taxon>
        <taxon>50 kb inversion clade</taxon>
        <taxon>NPAAA clade</taxon>
        <taxon>indigoferoid/millettioid clade</taxon>
        <taxon>Phaseoleae</taxon>
        <taxon>Cajanus</taxon>
    </lineage>
</organism>
<evidence type="ECO:0000313" key="2">
    <source>
        <dbReference type="Proteomes" id="UP000075243"/>
    </source>
</evidence>
<evidence type="ECO:0000313" key="1">
    <source>
        <dbReference type="EMBL" id="KYP68689.1"/>
    </source>
</evidence>
<name>A0A151TNR1_CAJCA</name>
<accession>A0A151TNR1</accession>
<dbReference type="EMBL" id="CM003606">
    <property type="protein sequence ID" value="KYP68689.1"/>
    <property type="molecule type" value="Genomic_DNA"/>
</dbReference>